<gene>
    <name evidence="1" type="ORF">RM445_19210</name>
</gene>
<proteinExistence type="predicted"/>
<dbReference type="EMBL" id="JAVREJ010000014">
    <property type="protein sequence ID" value="MDT0351659.1"/>
    <property type="molecule type" value="Genomic_DNA"/>
</dbReference>
<sequence>MGDDVSSMELGEHVVNAQLLDLDSAIDASQHGSPGLPPEMVSK</sequence>
<dbReference type="RefSeq" id="WP_311558068.1">
    <property type="nucleotide sequence ID" value="NZ_JAVREJ010000014.1"/>
</dbReference>
<name>A0ABU2NEH7_9PSEU</name>
<protein>
    <submittedName>
        <fullName evidence="1">Uncharacterized protein</fullName>
    </submittedName>
</protein>
<accession>A0ABU2NEH7</accession>
<comment type="caution">
    <text evidence="1">The sequence shown here is derived from an EMBL/GenBank/DDBJ whole genome shotgun (WGS) entry which is preliminary data.</text>
</comment>
<keyword evidence="2" id="KW-1185">Reference proteome</keyword>
<dbReference type="Proteomes" id="UP001183202">
    <property type="component" value="Unassembled WGS sequence"/>
</dbReference>
<evidence type="ECO:0000313" key="2">
    <source>
        <dbReference type="Proteomes" id="UP001183202"/>
    </source>
</evidence>
<evidence type="ECO:0000313" key="1">
    <source>
        <dbReference type="EMBL" id="MDT0351659.1"/>
    </source>
</evidence>
<reference evidence="2" key="1">
    <citation type="submission" date="2023-07" db="EMBL/GenBank/DDBJ databases">
        <title>30 novel species of actinomycetes from the DSMZ collection.</title>
        <authorList>
            <person name="Nouioui I."/>
        </authorList>
    </citation>
    <scope>NUCLEOTIDE SEQUENCE [LARGE SCALE GENOMIC DNA]</scope>
    <source>
        <strain evidence="2">DSM 45834</strain>
    </source>
</reference>
<organism evidence="1 2">
    <name type="scientific">Pseudonocardia charpentierae</name>
    <dbReference type="NCBI Taxonomy" id="3075545"/>
    <lineage>
        <taxon>Bacteria</taxon>
        <taxon>Bacillati</taxon>
        <taxon>Actinomycetota</taxon>
        <taxon>Actinomycetes</taxon>
        <taxon>Pseudonocardiales</taxon>
        <taxon>Pseudonocardiaceae</taxon>
        <taxon>Pseudonocardia</taxon>
    </lineage>
</organism>